<comment type="subcellular location">
    <subcellularLocation>
        <location evidence="1">Cell membrane</location>
        <topology evidence="1">Single-pass type I membrane protein</topology>
    </subcellularLocation>
</comment>
<organism evidence="11 12">
    <name type="scientific">Necator americanus</name>
    <name type="common">Human hookworm</name>
    <dbReference type="NCBI Taxonomy" id="51031"/>
    <lineage>
        <taxon>Eukaryota</taxon>
        <taxon>Metazoa</taxon>
        <taxon>Ecdysozoa</taxon>
        <taxon>Nematoda</taxon>
        <taxon>Chromadorea</taxon>
        <taxon>Rhabditida</taxon>
        <taxon>Rhabditina</taxon>
        <taxon>Rhabditomorpha</taxon>
        <taxon>Strongyloidea</taxon>
        <taxon>Ancylostomatidae</taxon>
        <taxon>Bunostominae</taxon>
        <taxon>Necator</taxon>
    </lineage>
</organism>
<evidence type="ECO:0000256" key="8">
    <source>
        <dbReference type="SAM" id="MobiDB-lite"/>
    </source>
</evidence>
<protein>
    <recommendedName>
        <fullName evidence="10">ZP domain-containing protein</fullName>
    </recommendedName>
</protein>
<feature type="region of interest" description="Disordered" evidence="8">
    <location>
        <begin position="291"/>
        <end position="319"/>
    </location>
</feature>
<dbReference type="InterPro" id="IPR056953">
    <property type="entry name" value="CUT_N"/>
</dbReference>
<evidence type="ECO:0000259" key="10">
    <source>
        <dbReference type="PROSITE" id="PS51034"/>
    </source>
</evidence>
<feature type="compositionally biased region" description="Polar residues" evidence="8">
    <location>
        <begin position="309"/>
        <end position="319"/>
    </location>
</feature>
<dbReference type="Pfam" id="PF25301">
    <property type="entry name" value="CUT_C"/>
    <property type="match status" value="1"/>
</dbReference>
<evidence type="ECO:0000256" key="6">
    <source>
        <dbReference type="ARBA" id="ARBA00022989"/>
    </source>
</evidence>
<dbReference type="InterPro" id="IPR057475">
    <property type="entry name" value="CUT_C"/>
</dbReference>
<keyword evidence="7 9" id="KW-0472">Membrane</keyword>
<evidence type="ECO:0000256" key="1">
    <source>
        <dbReference type="ARBA" id="ARBA00004251"/>
    </source>
</evidence>
<dbReference type="PANTHER" id="PTHR22907">
    <property type="entry name" value="GH04558P"/>
    <property type="match status" value="1"/>
</dbReference>
<keyword evidence="6 9" id="KW-1133">Transmembrane helix</keyword>
<evidence type="ECO:0000313" key="11">
    <source>
        <dbReference type="EMBL" id="KAK6738550.1"/>
    </source>
</evidence>
<reference evidence="11 12" key="1">
    <citation type="submission" date="2023-08" db="EMBL/GenBank/DDBJ databases">
        <title>A Necator americanus chromosomal reference genome.</title>
        <authorList>
            <person name="Ilik V."/>
            <person name="Petrzelkova K.J."/>
            <person name="Pardy F."/>
            <person name="Fuh T."/>
            <person name="Niatou-Singa F.S."/>
            <person name="Gouil Q."/>
            <person name="Baker L."/>
            <person name="Ritchie M.E."/>
            <person name="Jex A.R."/>
            <person name="Gazzola D."/>
            <person name="Li H."/>
            <person name="Toshio Fujiwara R."/>
            <person name="Zhan B."/>
            <person name="Aroian R.V."/>
            <person name="Pafco B."/>
            <person name="Schwarz E.M."/>
        </authorList>
    </citation>
    <scope>NUCLEOTIDE SEQUENCE [LARGE SCALE GENOMIC DNA]</scope>
    <source>
        <strain evidence="11 12">Aroian</strain>
        <tissue evidence="11">Whole animal</tissue>
    </source>
</reference>
<gene>
    <name evidence="11" type="primary">Necator_chrII.g8369</name>
    <name evidence="11" type="ORF">RB195_020575</name>
</gene>
<dbReference type="InterPro" id="IPR001507">
    <property type="entry name" value="ZP_dom"/>
</dbReference>
<feature type="domain" description="ZP" evidence="10">
    <location>
        <begin position="5"/>
        <end position="244"/>
    </location>
</feature>
<dbReference type="Proteomes" id="UP001303046">
    <property type="component" value="Unassembled WGS sequence"/>
</dbReference>
<dbReference type="PANTHER" id="PTHR22907:SF58">
    <property type="entry name" value="ZP DOMAIN-CONTAINING PROTEIN"/>
    <property type="match status" value="1"/>
</dbReference>
<evidence type="ECO:0000256" key="5">
    <source>
        <dbReference type="ARBA" id="ARBA00022729"/>
    </source>
</evidence>
<evidence type="ECO:0000256" key="9">
    <source>
        <dbReference type="SAM" id="Phobius"/>
    </source>
</evidence>
<keyword evidence="3" id="KW-1003">Cell membrane</keyword>
<dbReference type="PROSITE" id="PS51034">
    <property type="entry name" value="ZP_2"/>
    <property type="match status" value="1"/>
</dbReference>
<evidence type="ECO:0000256" key="4">
    <source>
        <dbReference type="ARBA" id="ARBA00022692"/>
    </source>
</evidence>
<dbReference type="SMART" id="SM00241">
    <property type="entry name" value="ZP"/>
    <property type="match status" value="1"/>
</dbReference>
<name>A0ABR1CKC2_NECAM</name>
<proteinExistence type="predicted"/>
<keyword evidence="5" id="KW-0732">Signal</keyword>
<keyword evidence="12" id="KW-1185">Reference proteome</keyword>
<feature type="compositionally biased region" description="Low complexity" evidence="8">
    <location>
        <begin position="291"/>
        <end position="308"/>
    </location>
</feature>
<evidence type="ECO:0000256" key="7">
    <source>
        <dbReference type="ARBA" id="ARBA00023136"/>
    </source>
</evidence>
<dbReference type="InterPro" id="IPR051962">
    <property type="entry name" value="Cuticlin"/>
</dbReference>
<comment type="caution">
    <text evidence="11">The sequence shown here is derived from an EMBL/GenBank/DDBJ whole genome shotgun (WGS) entry which is preliminary data.</text>
</comment>
<evidence type="ECO:0000256" key="2">
    <source>
        <dbReference type="ARBA" id="ARBA00022460"/>
    </source>
</evidence>
<dbReference type="EMBL" id="JAVFWL010000002">
    <property type="protein sequence ID" value="KAK6738550.1"/>
    <property type="molecule type" value="Genomic_DNA"/>
</dbReference>
<evidence type="ECO:0000256" key="3">
    <source>
        <dbReference type="ARBA" id="ARBA00022475"/>
    </source>
</evidence>
<keyword evidence="4 9" id="KW-0812">Transmembrane</keyword>
<sequence length="514" mass="57799">MSFQECLPDGIRLHIDPVGIFVGHVYVKGHFNGERCHLNYCTKSVREPFAMEVPYRGECNVRRHRTLHPHTVTYEVTVVIQHHPLFITAGDRAYRLNCIYRQADATLTQNINVNDPSPTPIEGLSVPECRYEVLTSINGPILRFANVGEPVVHKWSCNSELHGFVVHSCVVRDPAGVEYKLIDERGCIIEKDLVPDVMYATDLTSAYTTINAFRFADQIVVHFACQITLCRKQEQGCEGIAPPTCRPIDFPPIRAQYRHGTTTAPLKTPTLAILTKPKVITSYTRQQQQQQQQQQQRQQQQQQRQQQQWTTPSPVTSTTAKRVEPVAHFHGIVTSAPLPTFPSFSTISKDLEVNEVASGENPEFGIEITKVAPSSQQTETALGYRTETLSSVFDVPAGVEIDPMPNPTPAHIFYASNRKPRSHRANPENITVEVEAKEMLIFSSDDSDRIEIPPPAITDSPLIKPCSRAFINQTVFLVAAALMQATSIAVILIQRRLYKRSIEELLLRIPTKEY</sequence>
<keyword evidence="2" id="KW-0193">Cuticle</keyword>
<evidence type="ECO:0000313" key="12">
    <source>
        <dbReference type="Proteomes" id="UP001303046"/>
    </source>
</evidence>
<feature type="transmembrane region" description="Helical" evidence="9">
    <location>
        <begin position="470"/>
        <end position="493"/>
    </location>
</feature>
<accession>A0ABR1CKC2</accession>
<dbReference type="Pfam" id="PF25057">
    <property type="entry name" value="CUT_N"/>
    <property type="match status" value="1"/>
</dbReference>